<keyword evidence="1" id="KW-1133">Transmembrane helix</keyword>
<dbReference type="HOGENOM" id="CLU_2512982_0_0_1"/>
<name>A0A0C9WN04_9AGAR</name>
<sequence length="85" mass="9321">MGLRGPTGLPYLSRDRSRLHLAFAVATLSVAVTRAAVFSHLLLQSPLALPVALACQLLQSILVTSLARNRHLSCNQMILFPRVMR</sequence>
<evidence type="ECO:0000313" key="2">
    <source>
        <dbReference type="EMBL" id="KIJ91510.1"/>
    </source>
</evidence>
<keyword evidence="1" id="KW-0472">Membrane</keyword>
<dbReference type="EMBL" id="KN838997">
    <property type="protein sequence ID" value="KIJ91510.1"/>
    <property type="molecule type" value="Genomic_DNA"/>
</dbReference>
<feature type="transmembrane region" description="Helical" evidence="1">
    <location>
        <begin position="21"/>
        <end position="41"/>
    </location>
</feature>
<evidence type="ECO:0000313" key="3">
    <source>
        <dbReference type="Proteomes" id="UP000054477"/>
    </source>
</evidence>
<dbReference type="Proteomes" id="UP000054477">
    <property type="component" value="Unassembled WGS sequence"/>
</dbReference>
<reference evidence="3" key="2">
    <citation type="submission" date="2015-01" db="EMBL/GenBank/DDBJ databases">
        <title>Evolutionary Origins and Diversification of the Mycorrhizal Mutualists.</title>
        <authorList>
            <consortium name="DOE Joint Genome Institute"/>
            <consortium name="Mycorrhizal Genomics Consortium"/>
            <person name="Kohler A."/>
            <person name="Kuo A."/>
            <person name="Nagy L.G."/>
            <person name="Floudas D."/>
            <person name="Copeland A."/>
            <person name="Barry K.W."/>
            <person name="Cichocki N."/>
            <person name="Veneault-Fourrey C."/>
            <person name="LaButti K."/>
            <person name="Lindquist E.A."/>
            <person name="Lipzen A."/>
            <person name="Lundell T."/>
            <person name="Morin E."/>
            <person name="Murat C."/>
            <person name="Riley R."/>
            <person name="Ohm R."/>
            <person name="Sun H."/>
            <person name="Tunlid A."/>
            <person name="Henrissat B."/>
            <person name="Grigoriev I.V."/>
            <person name="Hibbett D.S."/>
            <person name="Martin F."/>
        </authorList>
    </citation>
    <scope>NUCLEOTIDE SEQUENCE [LARGE SCALE GENOMIC DNA]</scope>
    <source>
        <strain evidence="3">LaAM-08-1</strain>
    </source>
</reference>
<dbReference type="AlphaFoldDB" id="A0A0C9WN04"/>
<protein>
    <submittedName>
        <fullName evidence="2">Uncharacterized protein</fullName>
    </submittedName>
</protein>
<reference evidence="2 3" key="1">
    <citation type="submission" date="2014-04" db="EMBL/GenBank/DDBJ databases">
        <authorList>
            <consortium name="DOE Joint Genome Institute"/>
            <person name="Kuo A."/>
            <person name="Kohler A."/>
            <person name="Nagy L.G."/>
            <person name="Floudas D."/>
            <person name="Copeland A."/>
            <person name="Barry K.W."/>
            <person name="Cichocki N."/>
            <person name="Veneault-Fourrey C."/>
            <person name="LaButti K."/>
            <person name="Lindquist E.A."/>
            <person name="Lipzen A."/>
            <person name="Lundell T."/>
            <person name="Morin E."/>
            <person name="Murat C."/>
            <person name="Sun H."/>
            <person name="Tunlid A."/>
            <person name="Henrissat B."/>
            <person name="Grigoriev I.V."/>
            <person name="Hibbett D.S."/>
            <person name="Martin F."/>
            <person name="Nordberg H.P."/>
            <person name="Cantor M.N."/>
            <person name="Hua S.X."/>
        </authorList>
    </citation>
    <scope>NUCLEOTIDE SEQUENCE [LARGE SCALE GENOMIC DNA]</scope>
    <source>
        <strain evidence="2 3">LaAM-08-1</strain>
    </source>
</reference>
<organism evidence="2 3">
    <name type="scientific">Laccaria amethystina LaAM-08-1</name>
    <dbReference type="NCBI Taxonomy" id="1095629"/>
    <lineage>
        <taxon>Eukaryota</taxon>
        <taxon>Fungi</taxon>
        <taxon>Dikarya</taxon>
        <taxon>Basidiomycota</taxon>
        <taxon>Agaricomycotina</taxon>
        <taxon>Agaricomycetes</taxon>
        <taxon>Agaricomycetidae</taxon>
        <taxon>Agaricales</taxon>
        <taxon>Agaricineae</taxon>
        <taxon>Hydnangiaceae</taxon>
        <taxon>Laccaria</taxon>
    </lineage>
</organism>
<keyword evidence="1" id="KW-0812">Transmembrane</keyword>
<evidence type="ECO:0000256" key="1">
    <source>
        <dbReference type="SAM" id="Phobius"/>
    </source>
</evidence>
<gene>
    <name evidence="2" type="ORF">K443DRAFT_482442</name>
</gene>
<proteinExistence type="predicted"/>
<keyword evidence="3" id="KW-1185">Reference proteome</keyword>
<feature type="transmembrane region" description="Helical" evidence="1">
    <location>
        <begin position="47"/>
        <end position="67"/>
    </location>
</feature>
<accession>A0A0C9WN04</accession>